<dbReference type="Proteomes" id="UP000078476">
    <property type="component" value="Unassembled WGS sequence"/>
</dbReference>
<dbReference type="Gene3D" id="3.30.460.10">
    <property type="entry name" value="Beta Polymerase, domain 2"/>
    <property type="match status" value="1"/>
</dbReference>
<gene>
    <name evidence="2" type="ORF">A1359_18730</name>
</gene>
<dbReference type="CDD" id="cd05403">
    <property type="entry name" value="NT_KNTase_like"/>
    <property type="match status" value="1"/>
</dbReference>
<dbReference type="InterPro" id="IPR041633">
    <property type="entry name" value="Polbeta"/>
</dbReference>
<proteinExistence type="predicted"/>
<sequence>MRLTKQQTEAIIQTVTRLAGIGAAVYLFGSRLNDHAKGGDIDLFIESDTQLSLIQRAQIKMQLESQLGLLVDILSKYRGAVATPFQIIAQSQSTQLEI</sequence>
<protein>
    <submittedName>
        <fullName evidence="2">DNA polymerase beta</fullName>
    </submittedName>
</protein>
<keyword evidence="3" id="KW-1185">Reference proteome</keyword>
<reference evidence="2 3" key="1">
    <citation type="submission" date="2016-03" db="EMBL/GenBank/DDBJ databases">
        <authorList>
            <person name="Ploux O."/>
        </authorList>
    </citation>
    <scope>NUCLEOTIDE SEQUENCE [LARGE SCALE GENOMIC DNA]</scope>
    <source>
        <strain evidence="2 3">R-45370</strain>
    </source>
</reference>
<dbReference type="STRING" id="980561.A1359_18730"/>
<dbReference type="RefSeq" id="WP_066988260.1">
    <property type="nucleotide sequence ID" value="NZ_LUUI01000170.1"/>
</dbReference>
<dbReference type="SUPFAM" id="SSF81301">
    <property type="entry name" value="Nucleotidyltransferase"/>
    <property type="match status" value="1"/>
</dbReference>
<evidence type="ECO:0000313" key="3">
    <source>
        <dbReference type="Proteomes" id="UP000078476"/>
    </source>
</evidence>
<name>A0A177MVI4_9GAMM</name>
<dbReference type="OrthoDB" id="14556at2"/>
<organism evidence="2 3">
    <name type="scientific">Methylomonas lenta</name>
    <dbReference type="NCBI Taxonomy" id="980561"/>
    <lineage>
        <taxon>Bacteria</taxon>
        <taxon>Pseudomonadati</taxon>
        <taxon>Pseudomonadota</taxon>
        <taxon>Gammaproteobacteria</taxon>
        <taxon>Methylococcales</taxon>
        <taxon>Methylococcaceae</taxon>
        <taxon>Methylomonas</taxon>
    </lineage>
</organism>
<dbReference type="InterPro" id="IPR043519">
    <property type="entry name" value="NT_sf"/>
</dbReference>
<dbReference type="EMBL" id="LUUI01000170">
    <property type="protein sequence ID" value="OAI09651.1"/>
    <property type="molecule type" value="Genomic_DNA"/>
</dbReference>
<dbReference type="AlphaFoldDB" id="A0A177MVI4"/>
<comment type="caution">
    <text evidence="2">The sequence shown here is derived from an EMBL/GenBank/DDBJ whole genome shotgun (WGS) entry which is preliminary data.</text>
</comment>
<feature type="domain" description="Polymerase beta nucleotidyltransferase" evidence="1">
    <location>
        <begin position="23"/>
        <end position="88"/>
    </location>
</feature>
<evidence type="ECO:0000313" key="2">
    <source>
        <dbReference type="EMBL" id="OAI09651.1"/>
    </source>
</evidence>
<evidence type="ECO:0000259" key="1">
    <source>
        <dbReference type="Pfam" id="PF18765"/>
    </source>
</evidence>
<dbReference type="Pfam" id="PF18765">
    <property type="entry name" value="Polbeta"/>
    <property type="match status" value="1"/>
</dbReference>
<accession>A0A177MVI4</accession>